<name>A0AAF3EF73_9BILA</name>
<dbReference type="PRINTS" id="PR00080">
    <property type="entry name" value="SDRFAMILY"/>
</dbReference>
<dbReference type="PRINTS" id="PR00081">
    <property type="entry name" value="GDHRDH"/>
</dbReference>
<dbReference type="Pfam" id="PF13561">
    <property type="entry name" value="adh_short_C2"/>
    <property type="match status" value="1"/>
</dbReference>
<dbReference type="InterPro" id="IPR036291">
    <property type="entry name" value="NAD(P)-bd_dom_sf"/>
</dbReference>
<dbReference type="PROSITE" id="PS00061">
    <property type="entry name" value="ADH_SHORT"/>
    <property type="match status" value="1"/>
</dbReference>
<dbReference type="Proteomes" id="UP000887575">
    <property type="component" value="Unassembled WGS sequence"/>
</dbReference>
<dbReference type="WBParaSite" id="MBELARI_LOCUS12619">
    <property type="protein sequence ID" value="MBELARI_LOCUS12619"/>
    <property type="gene ID" value="MBELARI_LOCUS12619"/>
</dbReference>
<keyword evidence="1" id="KW-0560">Oxidoreductase</keyword>
<proteinExistence type="predicted"/>
<sequence>MKQFEGKVALVTGSSNGIGRGIAVHFVKNGAKVTLTGRSVEALEEAKKECVEAGASDGDLLILPGNLGEEEFMDKLINETVEKFGRLDFLINNAGVSDEDFSGKQPGFFSQDLQSYDYILKINLRCVIYLCRQSAPHLEKVNGAIVNISSIAASEVQGCGFSYYSVSKAALDQLTRNLALEMIRRGVRVNGIKPGAVRSTIMLKQGADQSVIDKIHDDCSNRFDMIPARFVADPIDVAKLTAFLCDNDQSRYLIGQSIRLDGGSSLVNTMLLGSFAEYKNSDYEI</sequence>
<organism evidence="2 3">
    <name type="scientific">Mesorhabditis belari</name>
    <dbReference type="NCBI Taxonomy" id="2138241"/>
    <lineage>
        <taxon>Eukaryota</taxon>
        <taxon>Metazoa</taxon>
        <taxon>Ecdysozoa</taxon>
        <taxon>Nematoda</taxon>
        <taxon>Chromadorea</taxon>
        <taxon>Rhabditida</taxon>
        <taxon>Rhabditina</taxon>
        <taxon>Rhabditomorpha</taxon>
        <taxon>Rhabditoidea</taxon>
        <taxon>Rhabditidae</taxon>
        <taxon>Mesorhabditinae</taxon>
        <taxon>Mesorhabditis</taxon>
    </lineage>
</organism>
<evidence type="ECO:0000256" key="1">
    <source>
        <dbReference type="ARBA" id="ARBA00023002"/>
    </source>
</evidence>
<dbReference type="PANTHER" id="PTHR44115:SF4">
    <property type="entry name" value="OXIDOREDUCTASE"/>
    <property type="match status" value="1"/>
</dbReference>
<keyword evidence="2" id="KW-1185">Reference proteome</keyword>
<dbReference type="Gene3D" id="3.40.50.720">
    <property type="entry name" value="NAD(P)-binding Rossmann-like Domain"/>
    <property type="match status" value="1"/>
</dbReference>
<dbReference type="FunFam" id="3.40.50.720:FF:000084">
    <property type="entry name" value="Short-chain dehydrogenase reductase"/>
    <property type="match status" value="1"/>
</dbReference>
<protein>
    <submittedName>
        <fullName evidence="3">Uncharacterized protein</fullName>
    </submittedName>
</protein>
<reference evidence="3" key="1">
    <citation type="submission" date="2024-02" db="UniProtKB">
        <authorList>
            <consortium name="WormBaseParasite"/>
        </authorList>
    </citation>
    <scope>IDENTIFICATION</scope>
</reference>
<dbReference type="SUPFAM" id="SSF51735">
    <property type="entry name" value="NAD(P)-binding Rossmann-fold domains"/>
    <property type="match status" value="1"/>
</dbReference>
<dbReference type="InterPro" id="IPR020904">
    <property type="entry name" value="Sc_DH/Rdtase_CS"/>
</dbReference>
<accession>A0AAF3EF73</accession>
<dbReference type="PANTHER" id="PTHR44115">
    <property type="entry name" value="PROTEIN CBG09704"/>
    <property type="match status" value="1"/>
</dbReference>
<dbReference type="GO" id="GO:0016491">
    <property type="term" value="F:oxidoreductase activity"/>
    <property type="evidence" value="ECO:0007669"/>
    <property type="project" value="UniProtKB-KW"/>
</dbReference>
<evidence type="ECO:0000313" key="3">
    <source>
        <dbReference type="WBParaSite" id="MBELARI_LOCUS12619"/>
    </source>
</evidence>
<dbReference type="AlphaFoldDB" id="A0AAF3EF73"/>
<dbReference type="InterPro" id="IPR002347">
    <property type="entry name" value="SDR_fam"/>
</dbReference>
<evidence type="ECO:0000313" key="2">
    <source>
        <dbReference type="Proteomes" id="UP000887575"/>
    </source>
</evidence>